<keyword evidence="1" id="KW-0472">Membrane</keyword>
<protein>
    <submittedName>
        <fullName evidence="3">VanZ family protein</fullName>
    </submittedName>
</protein>
<keyword evidence="4" id="KW-1185">Reference proteome</keyword>
<feature type="transmembrane region" description="Helical" evidence="1">
    <location>
        <begin position="67"/>
        <end position="88"/>
    </location>
</feature>
<dbReference type="InterPro" id="IPR006976">
    <property type="entry name" value="VanZ-like"/>
</dbReference>
<dbReference type="PANTHER" id="PTHR36834:SF1">
    <property type="entry name" value="INTEGRAL MEMBRANE PROTEIN"/>
    <property type="match status" value="1"/>
</dbReference>
<feature type="domain" description="VanZ-like" evidence="2">
    <location>
        <begin position="10"/>
        <end position="141"/>
    </location>
</feature>
<evidence type="ECO:0000313" key="4">
    <source>
        <dbReference type="Proteomes" id="UP001558534"/>
    </source>
</evidence>
<dbReference type="InterPro" id="IPR053150">
    <property type="entry name" value="Teicoplanin_resist-assoc"/>
</dbReference>
<reference evidence="3 4" key="1">
    <citation type="submission" date="2024-07" db="EMBL/GenBank/DDBJ databases">
        <title>Characterization of a bacterium isolated from hydrolysated instant sea cucumber by whole-genome sequencing and metabolomics.</title>
        <authorList>
            <person name="Luo X."/>
            <person name="Zhang Z."/>
            <person name="Zheng Z."/>
            <person name="Zhang W."/>
            <person name="Ming T."/>
            <person name="Jiao L."/>
            <person name="Su X."/>
            <person name="Kong F."/>
            <person name="Xu J."/>
        </authorList>
    </citation>
    <scope>NUCLEOTIDE SEQUENCE [LARGE SCALE GENOMIC DNA]</scope>
    <source>
        <strain evidence="3 4">XL-2024</strain>
    </source>
</reference>
<comment type="caution">
    <text evidence="3">The sequence shown here is derived from an EMBL/GenBank/DDBJ whole genome shotgun (WGS) entry which is preliminary data.</text>
</comment>
<dbReference type="RefSeq" id="WP_368634664.1">
    <property type="nucleotide sequence ID" value="NZ_JBFRHK010000001.1"/>
</dbReference>
<feature type="transmembrane region" description="Helical" evidence="1">
    <location>
        <begin position="125"/>
        <end position="142"/>
    </location>
</feature>
<evidence type="ECO:0000313" key="3">
    <source>
        <dbReference type="EMBL" id="MEX3743620.1"/>
    </source>
</evidence>
<dbReference type="Pfam" id="PF04892">
    <property type="entry name" value="VanZ"/>
    <property type="match status" value="1"/>
</dbReference>
<name>A0ABV3VRY7_9BACI</name>
<gene>
    <name evidence="3" type="ORF">AB1300_00575</name>
</gene>
<dbReference type="Proteomes" id="UP001558534">
    <property type="component" value="Unassembled WGS sequence"/>
</dbReference>
<dbReference type="PANTHER" id="PTHR36834">
    <property type="entry name" value="MEMBRANE PROTEIN-RELATED"/>
    <property type="match status" value="1"/>
</dbReference>
<feature type="transmembrane region" description="Helical" evidence="1">
    <location>
        <begin position="6"/>
        <end position="23"/>
    </location>
</feature>
<organism evidence="3 4">
    <name type="scientific">Lysinibacillus xylanilyticus</name>
    <dbReference type="NCBI Taxonomy" id="582475"/>
    <lineage>
        <taxon>Bacteria</taxon>
        <taxon>Bacillati</taxon>
        <taxon>Bacillota</taxon>
        <taxon>Bacilli</taxon>
        <taxon>Bacillales</taxon>
        <taxon>Bacillaceae</taxon>
        <taxon>Lysinibacillus</taxon>
    </lineage>
</organism>
<keyword evidence="1" id="KW-0812">Transmembrane</keyword>
<evidence type="ECO:0000259" key="2">
    <source>
        <dbReference type="Pfam" id="PF04892"/>
    </source>
</evidence>
<proteinExistence type="predicted"/>
<sequence>MFKTIWKSIFTIYILMLLIFVVFKFNGDVYSVIDTIRTNKDRGVGVNLIPFSTIGAYISDINDSVSIINILGNIIPFIPMGFIIPMAFPSQRNVFKTIISSLLLIFSIEILQIIFYVGSFDIDDIILNLLSCFIGFMLFITYKNTFKVVSYK</sequence>
<feature type="transmembrane region" description="Helical" evidence="1">
    <location>
        <begin position="100"/>
        <end position="119"/>
    </location>
</feature>
<dbReference type="EMBL" id="JBFRHK010000001">
    <property type="protein sequence ID" value="MEX3743620.1"/>
    <property type="molecule type" value="Genomic_DNA"/>
</dbReference>
<accession>A0ABV3VRY7</accession>
<keyword evidence="1" id="KW-1133">Transmembrane helix</keyword>
<evidence type="ECO:0000256" key="1">
    <source>
        <dbReference type="SAM" id="Phobius"/>
    </source>
</evidence>